<accession>A0A7M1SPI9</accession>
<dbReference type="InterPro" id="IPR036921">
    <property type="entry name" value="PurM-like_N_sf"/>
</dbReference>
<organism evidence="4 5">
    <name type="scientific">Ruania alkalisoli</name>
    <dbReference type="NCBI Taxonomy" id="2779775"/>
    <lineage>
        <taxon>Bacteria</taxon>
        <taxon>Bacillati</taxon>
        <taxon>Actinomycetota</taxon>
        <taxon>Actinomycetes</taxon>
        <taxon>Micrococcales</taxon>
        <taxon>Ruaniaceae</taxon>
        <taxon>Ruania</taxon>
    </lineage>
</organism>
<dbReference type="GO" id="GO:0009030">
    <property type="term" value="F:thiamine-phosphate kinase activity"/>
    <property type="evidence" value="ECO:0007669"/>
    <property type="project" value="UniProtKB-UniRule"/>
</dbReference>
<comment type="similarity">
    <text evidence="1">Belongs to the thiamine-monophosphate kinase family.</text>
</comment>
<feature type="domain" description="PurM-like N-terminal" evidence="2">
    <location>
        <begin position="34"/>
        <end position="144"/>
    </location>
</feature>
<dbReference type="SUPFAM" id="SSF56042">
    <property type="entry name" value="PurM C-terminal domain-like"/>
    <property type="match status" value="1"/>
</dbReference>
<feature type="binding site" evidence="1">
    <location>
        <position position="225"/>
    </location>
    <ligand>
        <name>ATP</name>
        <dbReference type="ChEBI" id="CHEBI:30616"/>
    </ligand>
</feature>
<feature type="binding site" evidence="1">
    <location>
        <position position="36"/>
    </location>
    <ligand>
        <name>Mg(2+)</name>
        <dbReference type="ChEBI" id="CHEBI:18420"/>
        <label>4</label>
    </ligand>
</feature>
<keyword evidence="1" id="KW-0479">Metal-binding</keyword>
<keyword evidence="1" id="KW-0067">ATP-binding</keyword>
<proteinExistence type="inferred from homology"/>
<dbReference type="KEGG" id="halt:IM660_12390"/>
<sequence>MHQVERVQDLTEDELLERVVPLLPASAARVLGPGDDAAVVAAPDGRFVVTTDVLVEDRHFRRAWGSGADVGWRAVMQNLADVAAMGARPTAIVTSLVLPGDLEVAWVEDFAHGMAQACRIHAVGAEGGDLSGGPVVMVSVTAHGDLEGRAPVLRDGARPGARICHAGRLGWSAAGLAVLEAGFTSDDHLEAEARDAVGRFLRPRPPVAAGLRAAEAGVEAMMDVSDGLLRDAGRMARASGVVLDLSSQAIAADVAALEALAHACGQDALSWVLTGGEDHGLLAVVEGEVPEGFRQIGTVRAGEPAVTVDGGPPSVLGSGWDHFSGR</sequence>
<evidence type="ECO:0000256" key="1">
    <source>
        <dbReference type="HAMAP-Rule" id="MF_02128"/>
    </source>
</evidence>
<dbReference type="InterPro" id="IPR006283">
    <property type="entry name" value="ThiL-like"/>
</dbReference>
<evidence type="ECO:0000313" key="5">
    <source>
        <dbReference type="Proteomes" id="UP000593758"/>
    </source>
</evidence>
<feature type="binding site" evidence="1">
    <location>
        <position position="226"/>
    </location>
    <ligand>
        <name>Mg(2+)</name>
        <dbReference type="ChEBI" id="CHEBI:18420"/>
        <label>5</label>
    </ligand>
</feature>
<feature type="binding site" evidence="1">
    <location>
        <position position="36"/>
    </location>
    <ligand>
        <name>Mg(2+)</name>
        <dbReference type="ChEBI" id="CHEBI:18420"/>
        <label>3</label>
    </ligand>
</feature>
<evidence type="ECO:0000313" key="4">
    <source>
        <dbReference type="EMBL" id="QOR69486.1"/>
    </source>
</evidence>
<dbReference type="PANTHER" id="PTHR30270:SF0">
    <property type="entry name" value="THIAMINE-MONOPHOSPHATE KINASE"/>
    <property type="match status" value="1"/>
</dbReference>
<dbReference type="Pfam" id="PF00586">
    <property type="entry name" value="AIRS"/>
    <property type="match status" value="1"/>
</dbReference>
<feature type="binding site" evidence="1">
    <location>
        <position position="81"/>
    </location>
    <ligand>
        <name>Mg(2+)</name>
        <dbReference type="ChEBI" id="CHEBI:18420"/>
        <label>3</label>
    </ligand>
</feature>
<keyword evidence="1 4" id="KW-0808">Transferase</keyword>
<feature type="binding site" evidence="1">
    <location>
        <position position="59"/>
    </location>
    <ligand>
        <name>substrate</name>
    </ligand>
</feature>
<dbReference type="RefSeq" id="WP_193495903.1">
    <property type="nucleotide sequence ID" value="NZ_CP063169.1"/>
</dbReference>
<keyword evidence="1" id="KW-0460">Magnesium</keyword>
<dbReference type="InterPro" id="IPR036676">
    <property type="entry name" value="PurM-like_C_sf"/>
</dbReference>
<dbReference type="AlphaFoldDB" id="A0A7M1SPI9"/>
<comment type="pathway">
    <text evidence="1">Cofactor biosynthesis; thiamine diphosphate biosynthesis; thiamine diphosphate from thiamine phosphate: step 1/1.</text>
</comment>
<dbReference type="GO" id="GO:0009228">
    <property type="term" value="P:thiamine biosynthetic process"/>
    <property type="evidence" value="ECO:0007669"/>
    <property type="project" value="UniProtKB-KW"/>
</dbReference>
<reference evidence="4 5" key="1">
    <citation type="submission" date="2020-10" db="EMBL/GenBank/DDBJ databases">
        <title>Haloactinobacterium sp. RN3S43, a bacterium isolated from saline soil.</title>
        <authorList>
            <person name="Sun J.-Q."/>
        </authorList>
    </citation>
    <scope>NUCLEOTIDE SEQUENCE [LARGE SCALE GENOMIC DNA]</scope>
    <source>
        <strain evidence="4 5">RN3S43</strain>
    </source>
</reference>
<feature type="binding site" evidence="1">
    <location>
        <position position="320"/>
    </location>
    <ligand>
        <name>substrate</name>
    </ligand>
</feature>
<dbReference type="GO" id="GO:0000287">
    <property type="term" value="F:magnesium ion binding"/>
    <property type="evidence" value="ECO:0007669"/>
    <property type="project" value="UniProtKB-UniRule"/>
</dbReference>
<dbReference type="InterPro" id="IPR010918">
    <property type="entry name" value="PurM-like_C_dom"/>
</dbReference>
<dbReference type="EC" id="2.7.4.16" evidence="1"/>
<dbReference type="HAMAP" id="MF_02128">
    <property type="entry name" value="TMP_kinase"/>
    <property type="match status" value="1"/>
</dbReference>
<feature type="binding site" evidence="1">
    <location>
        <position position="81"/>
    </location>
    <ligand>
        <name>Mg(2+)</name>
        <dbReference type="ChEBI" id="CHEBI:18420"/>
        <label>4</label>
    </ligand>
</feature>
<dbReference type="NCBIfam" id="NF004351">
    <property type="entry name" value="PRK05731.1-4"/>
    <property type="match status" value="1"/>
</dbReference>
<dbReference type="Proteomes" id="UP000593758">
    <property type="component" value="Chromosome"/>
</dbReference>
<feature type="binding site" evidence="1">
    <location>
        <position position="52"/>
    </location>
    <ligand>
        <name>Mg(2+)</name>
        <dbReference type="ChEBI" id="CHEBI:18420"/>
        <label>2</label>
    </ligand>
</feature>
<feature type="domain" description="PurM-like C-terminal" evidence="3">
    <location>
        <begin position="158"/>
        <end position="293"/>
    </location>
</feature>
<dbReference type="EMBL" id="CP063169">
    <property type="protein sequence ID" value="QOR69486.1"/>
    <property type="molecule type" value="Genomic_DNA"/>
</dbReference>
<feature type="binding site" evidence="1">
    <location>
        <position position="129"/>
    </location>
    <ligand>
        <name>Mg(2+)</name>
        <dbReference type="ChEBI" id="CHEBI:18420"/>
        <label>1</label>
    </ligand>
</feature>
<feature type="binding site" evidence="1">
    <location>
        <position position="52"/>
    </location>
    <ligand>
        <name>Mg(2+)</name>
        <dbReference type="ChEBI" id="CHEBI:18420"/>
        <label>1</label>
    </ligand>
</feature>
<dbReference type="GO" id="GO:0005524">
    <property type="term" value="F:ATP binding"/>
    <property type="evidence" value="ECO:0007669"/>
    <property type="project" value="UniProtKB-UniRule"/>
</dbReference>
<keyword evidence="1" id="KW-0784">Thiamine biosynthesis</keyword>
<comment type="caution">
    <text evidence="1">Lacks conserved residue(s) required for the propagation of feature annotation.</text>
</comment>
<dbReference type="Pfam" id="PF02769">
    <property type="entry name" value="AIRS_C"/>
    <property type="match status" value="1"/>
</dbReference>
<feature type="binding site" evidence="1">
    <location>
        <position position="51"/>
    </location>
    <ligand>
        <name>Mg(2+)</name>
        <dbReference type="ChEBI" id="CHEBI:18420"/>
        <label>1</label>
    </ligand>
</feature>
<gene>
    <name evidence="1" type="primary">thiL</name>
    <name evidence="4" type="ORF">IM660_12390</name>
</gene>
<dbReference type="Gene3D" id="3.90.650.10">
    <property type="entry name" value="PurM-like C-terminal domain"/>
    <property type="match status" value="1"/>
</dbReference>
<evidence type="ECO:0000259" key="2">
    <source>
        <dbReference type="Pfam" id="PF00586"/>
    </source>
</evidence>
<feature type="binding site" evidence="1">
    <location>
        <position position="81"/>
    </location>
    <ligand>
        <name>Mg(2+)</name>
        <dbReference type="ChEBI" id="CHEBI:18420"/>
        <label>2</label>
    </ligand>
</feature>
<feature type="binding site" evidence="1">
    <location>
        <position position="154"/>
    </location>
    <ligand>
        <name>ATP</name>
        <dbReference type="ChEBI" id="CHEBI:30616"/>
    </ligand>
</feature>
<comment type="catalytic activity">
    <reaction evidence="1">
        <text>thiamine phosphate + ATP = thiamine diphosphate + ADP</text>
        <dbReference type="Rhea" id="RHEA:15913"/>
        <dbReference type="ChEBI" id="CHEBI:30616"/>
        <dbReference type="ChEBI" id="CHEBI:37575"/>
        <dbReference type="ChEBI" id="CHEBI:58937"/>
        <dbReference type="ChEBI" id="CHEBI:456216"/>
        <dbReference type="EC" id="2.7.4.16"/>
    </reaction>
</comment>
<name>A0A7M1SPI9_9MICO</name>
<evidence type="ECO:0000259" key="3">
    <source>
        <dbReference type="Pfam" id="PF02769"/>
    </source>
</evidence>
<dbReference type="PIRSF" id="PIRSF005303">
    <property type="entry name" value="Thiam_monoph_kin"/>
    <property type="match status" value="1"/>
</dbReference>
<feature type="binding site" evidence="1">
    <location>
        <position position="50"/>
    </location>
    <ligand>
        <name>Mg(2+)</name>
        <dbReference type="ChEBI" id="CHEBI:18420"/>
        <label>4</label>
    </ligand>
</feature>
<keyword evidence="5" id="KW-1185">Reference proteome</keyword>
<protein>
    <recommendedName>
        <fullName evidence="1">Thiamine-monophosphate kinase</fullName>
        <shortName evidence="1">TMP kinase</shortName>
        <shortName evidence="1">Thiamine-phosphate kinase</shortName>
        <ecNumber evidence="1">2.7.4.16</ecNumber>
    </recommendedName>
</protein>
<keyword evidence="1" id="KW-0547">Nucleotide-binding</keyword>
<dbReference type="Gene3D" id="3.30.1330.10">
    <property type="entry name" value="PurM-like, N-terminal domain"/>
    <property type="match status" value="1"/>
</dbReference>
<dbReference type="UniPathway" id="UPA00060">
    <property type="reaction ID" value="UER00142"/>
</dbReference>
<dbReference type="CDD" id="cd02194">
    <property type="entry name" value="ThiL"/>
    <property type="match status" value="1"/>
</dbReference>
<dbReference type="NCBIfam" id="TIGR01379">
    <property type="entry name" value="thiL"/>
    <property type="match status" value="1"/>
</dbReference>
<comment type="function">
    <text evidence="1">Catalyzes the ATP-dependent phosphorylation of thiamine-monophosphate (TMP) to form thiamine-pyrophosphate (TPP), the active form of vitamin B1.</text>
</comment>
<dbReference type="GO" id="GO:0009229">
    <property type="term" value="P:thiamine diphosphate biosynthetic process"/>
    <property type="evidence" value="ECO:0007669"/>
    <property type="project" value="UniProtKB-UniRule"/>
</dbReference>
<comment type="miscellaneous">
    <text evidence="1">Reaction mechanism of ThiL seems to utilize a direct, inline transfer of the gamma-phosphate of ATP to TMP rather than a phosphorylated enzyme intermediate.</text>
</comment>
<dbReference type="SUPFAM" id="SSF55326">
    <property type="entry name" value="PurM N-terminal domain-like"/>
    <property type="match status" value="1"/>
</dbReference>
<feature type="binding site" evidence="1">
    <location>
        <position position="223"/>
    </location>
    <ligand>
        <name>Mg(2+)</name>
        <dbReference type="ChEBI" id="CHEBI:18420"/>
        <label>3</label>
    </ligand>
</feature>
<dbReference type="InterPro" id="IPR016188">
    <property type="entry name" value="PurM-like_N"/>
</dbReference>
<dbReference type="PANTHER" id="PTHR30270">
    <property type="entry name" value="THIAMINE-MONOPHOSPHATE KINASE"/>
    <property type="match status" value="1"/>
</dbReference>
<keyword evidence="1 4" id="KW-0418">Kinase</keyword>
<feature type="binding site" evidence="1">
    <location>
        <begin position="128"/>
        <end position="129"/>
    </location>
    <ligand>
        <name>ATP</name>
        <dbReference type="ChEBI" id="CHEBI:30616"/>
    </ligand>
</feature>
<feature type="binding site" evidence="1">
    <location>
        <position position="277"/>
    </location>
    <ligand>
        <name>substrate</name>
    </ligand>
</feature>